<dbReference type="PANTHER" id="PTHR44340">
    <property type="entry name" value="DNAJ HOMOLOG SUBFAMILY C MEMBER 10"/>
    <property type="match status" value="1"/>
</dbReference>
<evidence type="ECO:0000313" key="3">
    <source>
        <dbReference type="Proteomes" id="UP001434883"/>
    </source>
</evidence>
<dbReference type="Gene3D" id="3.40.30.10">
    <property type="entry name" value="Glutaredoxin"/>
    <property type="match status" value="1"/>
</dbReference>
<comment type="caution">
    <text evidence="2">The sequence shown here is derived from an EMBL/GenBank/DDBJ whole genome shotgun (WGS) entry which is preliminary data.</text>
</comment>
<dbReference type="InterPro" id="IPR052460">
    <property type="entry name" value="ER_disulfide_reductase"/>
</dbReference>
<gene>
    <name evidence="2" type="ORF">XENOCAPTIV_016869</name>
</gene>
<evidence type="ECO:0000259" key="1">
    <source>
        <dbReference type="PROSITE" id="PS51352"/>
    </source>
</evidence>
<feature type="non-terminal residue" evidence="2">
    <location>
        <position position="1"/>
    </location>
</feature>
<organism evidence="2 3">
    <name type="scientific">Xenoophorus captivus</name>
    <dbReference type="NCBI Taxonomy" id="1517983"/>
    <lineage>
        <taxon>Eukaryota</taxon>
        <taxon>Metazoa</taxon>
        <taxon>Chordata</taxon>
        <taxon>Craniata</taxon>
        <taxon>Vertebrata</taxon>
        <taxon>Euteleostomi</taxon>
        <taxon>Actinopterygii</taxon>
        <taxon>Neopterygii</taxon>
        <taxon>Teleostei</taxon>
        <taxon>Neoteleostei</taxon>
        <taxon>Acanthomorphata</taxon>
        <taxon>Ovalentaria</taxon>
        <taxon>Atherinomorphae</taxon>
        <taxon>Cyprinodontiformes</taxon>
        <taxon>Goodeidae</taxon>
        <taxon>Xenoophorus</taxon>
    </lineage>
</organism>
<proteinExistence type="predicted"/>
<evidence type="ECO:0000313" key="2">
    <source>
        <dbReference type="EMBL" id="MEQ2198695.1"/>
    </source>
</evidence>
<dbReference type="SUPFAM" id="SSF52833">
    <property type="entry name" value="Thioredoxin-like"/>
    <property type="match status" value="1"/>
</dbReference>
<keyword evidence="3" id="KW-1185">Reference proteome</keyword>
<accession>A0ABV0QSA3</accession>
<dbReference type="EMBL" id="JAHRIN010020312">
    <property type="protein sequence ID" value="MEQ2198695.1"/>
    <property type="molecule type" value="Genomic_DNA"/>
</dbReference>
<dbReference type="Pfam" id="PF00085">
    <property type="entry name" value="Thioredoxin"/>
    <property type="match status" value="1"/>
</dbReference>
<dbReference type="PANTHER" id="PTHR44340:SF1">
    <property type="entry name" value="DNAJ HOMOLOG SUBFAMILY C MEMBER 10"/>
    <property type="match status" value="1"/>
</dbReference>
<name>A0ABV0QSA3_9TELE</name>
<dbReference type="PROSITE" id="PS51352">
    <property type="entry name" value="THIOREDOXIN_2"/>
    <property type="match status" value="1"/>
</dbReference>
<feature type="domain" description="Thioredoxin" evidence="1">
    <location>
        <begin position="1"/>
        <end position="77"/>
    </location>
</feature>
<dbReference type="InterPro" id="IPR036249">
    <property type="entry name" value="Thioredoxin-like_sf"/>
</dbReference>
<reference evidence="2 3" key="1">
    <citation type="submission" date="2021-06" db="EMBL/GenBank/DDBJ databases">
        <authorList>
            <person name="Palmer J.M."/>
        </authorList>
    </citation>
    <scope>NUCLEOTIDE SEQUENCE [LARGE SCALE GENOMIC DNA]</scope>
    <source>
        <strain evidence="2 3">XC_2019</strain>
        <tissue evidence="2">Muscle</tissue>
    </source>
</reference>
<dbReference type="InterPro" id="IPR013766">
    <property type="entry name" value="Thioredoxin_domain"/>
</dbReference>
<protein>
    <recommendedName>
        <fullName evidence="1">Thioredoxin domain-containing protein</fullName>
    </recommendedName>
</protein>
<dbReference type="Proteomes" id="UP001434883">
    <property type="component" value="Unassembled WGS sequence"/>
</dbReference>
<sequence length="131" mass="14536">WCPPCRALLPELRKASIQLAGQMRFGTLDCTIHHDLCSTYNIQAYPTTVVFNGSSVHEYEGHHSADGILEFIQVIYKGSDLTEFLLGSVLFSGFVKVICFLLLQDLVNPSVVVLDAASFKEKVKGTNFKLI</sequence>